<dbReference type="Proteomes" id="UP000072741">
    <property type="component" value="Unassembled WGS sequence"/>
</dbReference>
<feature type="chain" id="PRO_5007547064" description="Outer membrane beta-barrel porin/alpha-amylase" evidence="1">
    <location>
        <begin position="39"/>
        <end position="276"/>
    </location>
</feature>
<gene>
    <name evidence="2" type="ORF">NS331_06310</name>
</gene>
<dbReference type="SUPFAM" id="SSF56935">
    <property type="entry name" value="Porins"/>
    <property type="match status" value="1"/>
</dbReference>
<evidence type="ECO:0000313" key="2">
    <source>
        <dbReference type="EMBL" id="KTT24211.1"/>
    </source>
</evidence>
<sequence length="276" mass="29778">MNHNSCEAPKGPMRLLHRQPLRCALGAALLAAGLPALAMQPLITDDTGTQGAGAQQIELGGMHARQAAGPERSRADGLGATYTVGAIDTLDLYAGQGYARNRDDAMRTSGWGGANLGLKWRFYENDATGTSLGLKPEWLTPVGREREARGLGPGRGAHMLTLLASQQLPFGALHANYAWGRERGSDPATDLRHQRLSAALVWDVAERWKLAVDAGLLRHTPRDGERQRSRYAELGLVYSVHPQWDVAAGVIRSRDARPAVERTTATTTTVGLTGRF</sequence>
<proteinExistence type="predicted"/>
<evidence type="ECO:0000313" key="3">
    <source>
        <dbReference type="Proteomes" id="UP000072741"/>
    </source>
</evidence>
<dbReference type="InterPro" id="IPR025737">
    <property type="entry name" value="FApF"/>
</dbReference>
<keyword evidence="3" id="KW-1185">Reference proteome</keyword>
<reference evidence="2 3" key="1">
    <citation type="journal article" date="2016" name="Front. Microbiol.">
        <title>Genomic Resource of Rice Seed Associated Bacteria.</title>
        <authorList>
            <person name="Midha S."/>
            <person name="Bansal K."/>
            <person name="Sharma S."/>
            <person name="Kumar N."/>
            <person name="Patil P.P."/>
            <person name="Chaudhry V."/>
            <person name="Patil P.B."/>
        </authorList>
    </citation>
    <scope>NUCLEOTIDE SEQUENCE [LARGE SCALE GENOMIC DNA]</scope>
    <source>
        <strain evidence="2 3">NS331</strain>
    </source>
</reference>
<dbReference type="EMBL" id="LDSL01000041">
    <property type="protein sequence ID" value="KTT24211.1"/>
    <property type="molecule type" value="Genomic_DNA"/>
</dbReference>
<name>A0A147H3G1_9BURK</name>
<dbReference type="RefSeq" id="WP_193758049.1">
    <property type="nucleotide sequence ID" value="NZ_LDSL01000041.1"/>
</dbReference>
<keyword evidence="1" id="KW-0732">Signal</keyword>
<evidence type="ECO:0000256" key="1">
    <source>
        <dbReference type="SAM" id="SignalP"/>
    </source>
</evidence>
<organism evidence="2 3">
    <name type="scientific">Pseudacidovorax intermedius</name>
    <dbReference type="NCBI Taxonomy" id="433924"/>
    <lineage>
        <taxon>Bacteria</taxon>
        <taxon>Pseudomonadati</taxon>
        <taxon>Pseudomonadota</taxon>
        <taxon>Betaproteobacteria</taxon>
        <taxon>Burkholderiales</taxon>
        <taxon>Comamonadaceae</taxon>
        <taxon>Pseudacidovorax</taxon>
    </lineage>
</organism>
<evidence type="ECO:0008006" key="4">
    <source>
        <dbReference type="Google" id="ProtNLM"/>
    </source>
</evidence>
<accession>A0A147H3G1</accession>
<dbReference type="PATRIC" id="fig|433924.3.peg.3201"/>
<dbReference type="AlphaFoldDB" id="A0A147H3G1"/>
<comment type="caution">
    <text evidence="2">The sequence shown here is derived from an EMBL/GenBank/DDBJ whole genome shotgun (WGS) entry which is preliminary data.</text>
</comment>
<dbReference type="Pfam" id="PF13557">
    <property type="entry name" value="Phenol_MetA_deg"/>
    <property type="match status" value="1"/>
</dbReference>
<feature type="signal peptide" evidence="1">
    <location>
        <begin position="1"/>
        <end position="38"/>
    </location>
</feature>
<protein>
    <recommendedName>
        <fullName evidence="4">Outer membrane beta-barrel porin/alpha-amylase</fullName>
    </recommendedName>
</protein>